<evidence type="ECO:0000256" key="1">
    <source>
        <dbReference type="SAM" id="Phobius"/>
    </source>
</evidence>
<evidence type="ECO:0000313" key="3">
    <source>
        <dbReference type="Proteomes" id="UP000178735"/>
    </source>
</evidence>
<dbReference type="Gene3D" id="3.30.700.10">
    <property type="entry name" value="Glycoprotein, Type 4 Pilin"/>
    <property type="match status" value="1"/>
</dbReference>
<proteinExistence type="predicted"/>
<comment type="caution">
    <text evidence="2">The sequence shown here is derived from an EMBL/GenBank/DDBJ whole genome shotgun (WGS) entry which is preliminary data.</text>
</comment>
<organism evidence="2 3">
    <name type="scientific">Candidatus Wallbacteria bacterium GWC2_49_35</name>
    <dbReference type="NCBI Taxonomy" id="1817813"/>
    <lineage>
        <taxon>Bacteria</taxon>
        <taxon>Candidatus Walliibacteriota</taxon>
    </lineage>
</organism>
<dbReference type="Proteomes" id="UP000178735">
    <property type="component" value="Unassembled WGS sequence"/>
</dbReference>
<name>A0A1F7WP68_9BACT</name>
<dbReference type="NCBIfam" id="TIGR02532">
    <property type="entry name" value="IV_pilin_GFxxxE"/>
    <property type="match status" value="1"/>
</dbReference>
<dbReference type="InterPro" id="IPR012902">
    <property type="entry name" value="N_methyl_site"/>
</dbReference>
<keyword evidence="1" id="KW-0472">Membrane</keyword>
<evidence type="ECO:0008006" key="4">
    <source>
        <dbReference type="Google" id="ProtNLM"/>
    </source>
</evidence>
<dbReference type="SUPFAM" id="SSF54523">
    <property type="entry name" value="Pili subunits"/>
    <property type="match status" value="1"/>
</dbReference>
<dbReference type="AlphaFoldDB" id="A0A1F7WP68"/>
<dbReference type="InterPro" id="IPR045584">
    <property type="entry name" value="Pilin-like"/>
</dbReference>
<feature type="transmembrane region" description="Helical" evidence="1">
    <location>
        <begin position="21"/>
        <end position="46"/>
    </location>
</feature>
<dbReference type="Pfam" id="PF07963">
    <property type="entry name" value="N_methyl"/>
    <property type="match status" value="1"/>
</dbReference>
<gene>
    <name evidence="2" type="ORF">A2008_05360</name>
</gene>
<accession>A0A1F7WP68</accession>
<dbReference type="EMBL" id="MGFH01000139">
    <property type="protein sequence ID" value="OGM04641.1"/>
    <property type="molecule type" value="Genomic_DNA"/>
</dbReference>
<dbReference type="STRING" id="1817813.A2008_05360"/>
<keyword evidence="1" id="KW-0812">Transmembrane</keyword>
<keyword evidence="1" id="KW-1133">Transmembrane helix</keyword>
<evidence type="ECO:0000313" key="2">
    <source>
        <dbReference type="EMBL" id="OGM04641.1"/>
    </source>
</evidence>
<sequence length="431" mass="47285">MKVKGRAMKINGLRLKNSRNEAFSLIELLVALIILGVLTNFAAFYYSDMRSSAAGTKVKADLMEIKKAISNFMSDEYNVTNARPANLSELVEKTCRAKAILDAADKTLKTYPMSADIEYIMQNEYADKAGCKTGEVDLKRFYLEKIPLCPWGEAYYADLYYVCARNPDTGYIAREPYLNPSMDKFYNGVPAPTFYKTFKSAGATLSGSAGQIVMSSSDATNKNSVDAMFLSNIEAITTLPLPDRKVTFEFSFKYSQKTVDDPVLNAAESRILETASGETYVPCANGMLYFFKDPPAAGGEAAVMAKSGFGLKFSAVDWELYECPGGAAAQKLAAGGWEQAALHSVKFVFTLATKIDCYIDGDLKATAAYSTASPVSKVYFAVSPDFFTSLKMPPPPYPPIPVLADCELKLHHVTINKIDFSKHYIAKIPSK</sequence>
<reference evidence="2 3" key="1">
    <citation type="journal article" date="2016" name="Nat. Commun.">
        <title>Thousands of microbial genomes shed light on interconnected biogeochemical processes in an aquifer system.</title>
        <authorList>
            <person name="Anantharaman K."/>
            <person name="Brown C.T."/>
            <person name="Hug L.A."/>
            <person name="Sharon I."/>
            <person name="Castelle C.J."/>
            <person name="Probst A.J."/>
            <person name="Thomas B.C."/>
            <person name="Singh A."/>
            <person name="Wilkins M.J."/>
            <person name="Karaoz U."/>
            <person name="Brodie E.L."/>
            <person name="Williams K.H."/>
            <person name="Hubbard S.S."/>
            <person name="Banfield J.F."/>
        </authorList>
    </citation>
    <scope>NUCLEOTIDE SEQUENCE [LARGE SCALE GENOMIC DNA]</scope>
</reference>
<protein>
    <recommendedName>
        <fullName evidence="4">Type II secretion system protein GspG C-terminal domain-containing protein</fullName>
    </recommendedName>
</protein>